<keyword evidence="7 8" id="KW-0472">Membrane</keyword>
<evidence type="ECO:0000313" key="10">
    <source>
        <dbReference type="EMBL" id="STZ58365.1"/>
    </source>
</evidence>
<dbReference type="PANTHER" id="PTHR43357:SF4">
    <property type="entry name" value="INNER MEMBRANE ABC TRANSPORTER PERMEASE PROTEIN YDCV"/>
    <property type="match status" value="1"/>
</dbReference>
<feature type="transmembrane region" description="Helical" evidence="8">
    <location>
        <begin position="12"/>
        <end position="34"/>
    </location>
</feature>
<feature type="domain" description="ABC transmembrane type-1" evidence="9">
    <location>
        <begin position="65"/>
        <end position="253"/>
    </location>
</feature>
<dbReference type="Gene3D" id="1.10.3720.10">
    <property type="entry name" value="MetI-like"/>
    <property type="match status" value="1"/>
</dbReference>
<name>A0A378TER6_9MYCO</name>
<dbReference type="GO" id="GO:0005886">
    <property type="term" value="C:plasma membrane"/>
    <property type="evidence" value="ECO:0007669"/>
    <property type="project" value="UniProtKB-SubCell"/>
</dbReference>
<feature type="transmembrane region" description="Helical" evidence="8">
    <location>
        <begin position="103"/>
        <end position="123"/>
    </location>
</feature>
<feature type="transmembrane region" description="Helical" evidence="8">
    <location>
        <begin position="234"/>
        <end position="255"/>
    </location>
</feature>
<dbReference type="RefSeq" id="WP_068915347.1">
    <property type="nucleotide sequence ID" value="NZ_AP022600.1"/>
</dbReference>
<dbReference type="CDD" id="cd06261">
    <property type="entry name" value="TM_PBP2"/>
    <property type="match status" value="1"/>
</dbReference>
<evidence type="ECO:0000256" key="7">
    <source>
        <dbReference type="ARBA" id="ARBA00023136"/>
    </source>
</evidence>
<evidence type="ECO:0000256" key="1">
    <source>
        <dbReference type="ARBA" id="ARBA00004429"/>
    </source>
</evidence>
<dbReference type="OrthoDB" id="6496035at2"/>
<dbReference type="Proteomes" id="UP000254978">
    <property type="component" value="Unassembled WGS sequence"/>
</dbReference>
<dbReference type="PROSITE" id="PS50928">
    <property type="entry name" value="ABC_TM1"/>
    <property type="match status" value="1"/>
</dbReference>
<comment type="subcellular location">
    <subcellularLocation>
        <location evidence="1">Cell inner membrane</location>
        <topology evidence="1">Multi-pass membrane protein</topology>
    </subcellularLocation>
    <subcellularLocation>
        <location evidence="8">Cell membrane</location>
        <topology evidence="8">Multi-pass membrane protein</topology>
    </subcellularLocation>
</comment>
<dbReference type="GO" id="GO:0055085">
    <property type="term" value="P:transmembrane transport"/>
    <property type="evidence" value="ECO:0007669"/>
    <property type="project" value="InterPro"/>
</dbReference>
<evidence type="ECO:0000313" key="11">
    <source>
        <dbReference type="Proteomes" id="UP000254978"/>
    </source>
</evidence>
<keyword evidence="6 8" id="KW-1133">Transmembrane helix</keyword>
<reference evidence="10 11" key="1">
    <citation type="submission" date="2018-06" db="EMBL/GenBank/DDBJ databases">
        <authorList>
            <consortium name="Pathogen Informatics"/>
            <person name="Doyle S."/>
        </authorList>
    </citation>
    <scope>NUCLEOTIDE SEQUENCE [LARGE SCALE GENOMIC DNA]</scope>
    <source>
        <strain evidence="10 11">NCTC10821</strain>
    </source>
</reference>
<keyword evidence="2 8" id="KW-0813">Transport</keyword>
<gene>
    <name evidence="10" type="primary">ydcV_1</name>
    <name evidence="10" type="ORF">NCTC10821_01877</name>
</gene>
<dbReference type="InterPro" id="IPR035906">
    <property type="entry name" value="MetI-like_sf"/>
</dbReference>
<organism evidence="10 11">
    <name type="scientific">Mycolicibacterium tokaiense</name>
    <dbReference type="NCBI Taxonomy" id="39695"/>
    <lineage>
        <taxon>Bacteria</taxon>
        <taxon>Bacillati</taxon>
        <taxon>Actinomycetota</taxon>
        <taxon>Actinomycetes</taxon>
        <taxon>Mycobacteriales</taxon>
        <taxon>Mycobacteriaceae</taxon>
        <taxon>Mycolicibacterium</taxon>
    </lineage>
</organism>
<evidence type="ECO:0000256" key="4">
    <source>
        <dbReference type="ARBA" id="ARBA00022519"/>
    </source>
</evidence>
<proteinExistence type="inferred from homology"/>
<feature type="transmembrane region" description="Helical" evidence="8">
    <location>
        <begin position="176"/>
        <end position="198"/>
    </location>
</feature>
<sequence length="268" mass="28636">MTGSTTLRRVLTAFAVLIAIWLVVPVLIVIPISFSGENSFAFPPASWGTEHYVTFFTERSWLTSLLVSLQLAVIVTVIATVLGTMAAFAIVRMTRGSGALERFFTAPLIVPGIVIAVALYVVFLQWGLIGTATGFIAAHTVLSLPFVVVNVANVLRTYDRTLDRAAAMLGASPWTTFRVVTLPIIRPGVLSGALFAFVTSFDEVVVSLFVQSPQLQTLPVRMFTSITNEVDPTIAAASTVVLVVSTLVLGMAGLARRTGTTSRSTDNA</sequence>
<dbReference type="Pfam" id="PF00528">
    <property type="entry name" value="BPD_transp_1"/>
    <property type="match status" value="1"/>
</dbReference>
<keyword evidence="5 8" id="KW-0812">Transmembrane</keyword>
<protein>
    <submittedName>
        <fullName evidence="10">ABC-type spermidine/putrescine transport system, permease component II</fullName>
    </submittedName>
</protein>
<dbReference type="PANTHER" id="PTHR43357">
    <property type="entry name" value="INNER MEMBRANE ABC TRANSPORTER PERMEASE PROTEIN YDCV"/>
    <property type="match status" value="1"/>
</dbReference>
<dbReference type="SUPFAM" id="SSF161098">
    <property type="entry name" value="MetI-like"/>
    <property type="match status" value="1"/>
</dbReference>
<dbReference type="AlphaFoldDB" id="A0A378TER6"/>
<evidence type="ECO:0000259" key="9">
    <source>
        <dbReference type="PROSITE" id="PS50928"/>
    </source>
</evidence>
<dbReference type="EMBL" id="UGQT01000001">
    <property type="protein sequence ID" value="STZ58365.1"/>
    <property type="molecule type" value="Genomic_DNA"/>
</dbReference>
<comment type="similarity">
    <text evidence="8">Belongs to the binding-protein-dependent transport system permease family.</text>
</comment>
<evidence type="ECO:0000256" key="2">
    <source>
        <dbReference type="ARBA" id="ARBA00022448"/>
    </source>
</evidence>
<dbReference type="InterPro" id="IPR000515">
    <property type="entry name" value="MetI-like"/>
</dbReference>
<feature type="transmembrane region" description="Helical" evidence="8">
    <location>
        <begin position="135"/>
        <end position="155"/>
    </location>
</feature>
<keyword evidence="3" id="KW-1003">Cell membrane</keyword>
<evidence type="ECO:0000256" key="8">
    <source>
        <dbReference type="RuleBase" id="RU363032"/>
    </source>
</evidence>
<evidence type="ECO:0000256" key="3">
    <source>
        <dbReference type="ARBA" id="ARBA00022475"/>
    </source>
</evidence>
<feature type="transmembrane region" description="Helical" evidence="8">
    <location>
        <begin position="65"/>
        <end position="91"/>
    </location>
</feature>
<keyword evidence="11" id="KW-1185">Reference proteome</keyword>
<evidence type="ECO:0000256" key="5">
    <source>
        <dbReference type="ARBA" id="ARBA00022692"/>
    </source>
</evidence>
<keyword evidence="4" id="KW-0997">Cell inner membrane</keyword>
<accession>A0A378TER6</accession>
<evidence type="ECO:0000256" key="6">
    <source>
        <dbReference type="ARBA" id="ARBA00022989"/>
    </source>
</evidence>